<feature type="chain" id="PRO_5042271697" evidence="1">
    <location>
        <begin position="25"/>
        <end position="246"/>
    </location>
</feature>
<keyword evidence="1" id="KW-0732">Signal</keyword>
<dbReference type="EMBL" id="JAVDQY010000003">
    <property type="protein sequence ID" value="MDR6527284.1"/>
    <property type="molecule type" value="Genomic_DNA"/>
</dbReference>
<sequence>MIRFSVLLFCSYFLLYSCSGPAPASKITVISEVKAEIEIYQSLTDENDNIITVILYDKKNKEIGNESINIWVNQKETDYQIMQNLYYSKNYYYRIEHVQPKNGQYDLQIQLANGKKFFLGNAPVLATSSPNNIIYNKEASLNQDFSIQWSNLYDVNTLHISKSVEVENKQNTNIHSFIEGPTDTIKINADGKYQIAWEKLLFNPKEKLSTMSFKFIAQKKGTLNPSLLKGSSIKIWGEHQKRTSFK</sequence>
<protein>
    <submittedName>
        <fullName evidence="2">Uncharacterized protein</fullName>
    </submittedName>
</protein>
<reference evidence="2" key="1">
    <citation type="submission" date="2023-07" db="EMBL/GenBank/DDBJ databases">
        <title>Sorghum-associated microbial communities from plants grown in Nebraska, USA.</title>
        <authorList>
            <person name="Schachtman D."/>
        </authorList>
    </citation>
    <scope>NUCLEOTIDE SEQUENCE</scope>
    <source>
        <strain evidence="2">DS2360</strain>
    </source>
</reference>
<organism evidence="2 3">
    <name type="scientific">Chryseobacterium rhizosphaerae</name>
    <dbReference type="NCBI Taxonomy" id="395937"/>
    <lineage>
        <taxon>Bacteria</taxon>
        <taxon>Pseudomonadati</taxon>
        <taxon>Bacteroidota</taxon>
        <taxon>Flavobacteriia</taxon>
        <taxon>Flavobacteriales</taxon>
        <taxon>Weeksellaceae</taxon>
        <taxon>Chryseobacterium group</taxon>
        <taxon>Chryseobacterium</taxon>
    </lineage>
</organism>
<evidence type="ECO:0000313" key="2">
    <source>
        <dbReference type="EMBL" id="MDR6527284.1"/>
    </source>
</evidence>
<gene>
    <name evidence="2" type="ORF">J2787_002676</name>
</gene>
<comment type="caution">
    <text evidence="2">The sequence shown here is derived from an EMBL/GenBank/DDBJ whole genome shotgun (WGS) entry which is preliminary data.</text>
</comment>
<dbReference type="AlphaFoldDB" id="A0AAE4C479"/>
<evidence type="ECO:0000313" key="3">
    <source>
        <dbReference type="Proteomes" id="UP001184861"/>
    </source>
</evidence>
<proteinExistence type="predicted"/>
<name>A0AAE4C479_9FLAO</name>
<dbReference type="RefSeq" id="WP_309946687.1">
    <property type="nucleotide sequence ID" value="NZ_JAVDQY010000003.1"/>
</dbReference>
<feature type="signal peptide" evidence="1">
    <location>
        <begin position="1"/>
        <end position="24"/>
    </location>
</feature>
<evidence type="ECO:0000256" key="1">
    <source>
        <dbReference type="SAM" id="SignalP"/>
    </source>
</evidence>
<dbReference type="Proteomes" id="UP001184861">
    <property type="component" value="Unassembled WGS sequence"/>
</dbReference>
<accession>A0AAE4C479</accession>
<dbReference type="PROSITE" id="PS51257">
    <property type="entry name" value="PROKAR_LIPOPROTEIN"/>
    <property type="match status" value="1"/>
</dbReference>